<dbReference type="InterPro" id="IPR011701">
    <property type="entry name" value="MFS"/>
</dbReference>
<feature type="transmembrane region" description="Helical" evidence="6">
    <location>
        <begin position="464"/>
        <end position="489"/>
    </location>
</feature>
<proteinExistence type="predicted"/>
<dbReference type="AlphaFoldDB" id="A0AA39Z488"/>
<evidence type="ECO:0000313" key="7">
    <source>
        <dbReference type="EMBL" id="KAK0663415.1"/>
    </source>
</evidence>
<dbReference type="PANTHER" id="PTHR23507:SF1">
    <property type="entry name" value="FI18259P1-RELATED"/>
    <property type="match status" value="1"/>
</dbReference>
<keyword evidence="3 6" id="KW-1133">Transmembrane helix</keyword>
<feature type="transmembrane region" description="Helical" evidence="6">
    <location>
        <begin position="375"/>
        <end position="393"/>
    </location>
</feature>
<keyword evidence="2 6" id="KW-0812">Transmembrane</keyword>
<keyword evidence="4 6" id="KW-0472">Membrane</keyword>
<dbReference type="GO" id="GO:0022857">
    <property type="term" value="F:transmembrane transporter activity"/>
    <property type="evidence" value="ECO:0007669"/>
    <property type="project" value="InterPro"/>
</dbReference>
<feature type="transmembrane region" description="Helical" evidence="6">
    <location>
        <begin position="163"/>
        <end position="183"/>
    </location>
</feature>
<name>A0AA39Z488_9PEZI</name>
<dbReference type="EMBL" id="JAULSY010000132">
    <property type="protein sequence ID" value="KAK0663415.1"/>
    <property type="molecule type" value="Genomic_DNA"/>
</dbReference>
<feature type="transmembrane region" description="Helical" evidence="6">
    <location>
        <begin position="338"/>
        <end position="363"/>
    </location>
</feature>
<dbReference type="PANTHER" id="PTHR23507">
    <property type="entry name" value="ZGC:174356"/>
    <property type="match status" value="1"/>
</dbReference>
<protein>
    <submittedName>
        <fullName evidence="7">Major facilitator superfamily domain-containing protein</fullName>
    </submittedName>
</protein>
<dbReference type="GO" id="GO:0016020">
    <property type="term" value="C:membrane"/>
    <property type="evidence" value="ECO:0007669"/>
    <property type="project" value="UniProtKB-SubCell"/>
</dbReference>
<feature type="transmembrane region" description="Helical" evidence="6">
    <location>
        <begin position="131"/>
        <end position="151"/>
    </location>
</feature>
<feature type="transmembrane region" description="Helical" evidence="6">
    <location>
        <begin position="30"/>
        <end position="52"/>
    </location>
</feature>
<dbReference type="Gene3D" id="1.20.1250.20">
    <property type="entry name" value="MFS general substrate transporter like domains"/>
    <property type="match status" value="1"/>
</dbReference>
<feature type="transmembrane region" description="Helical" evidence="6">
    <location>
        <begin position="432"/>
        <end position="452"/>
    </location>
</feature>
<gene>
    <name evidence="7" type="ORF">QBC41DRAFT_284626</name>
</gene>
<feature type="region of interest" description="Disordered" evidence="5">
    <location>
        <begin position="1"/>
        <end position="20"/>
    </location>
</feature>
<comment type="caution">
    <text evidence="7">The sequence shown here is derived from an EMBL/GenBank/DDBJ whole genome shotgun (WGS) entry which is preliminary data.</text>
</comment>
<organism evidence="7 8">
    <name type="scientific">Cercophora samala</name>
    <dbReference type="NCBI Taxonomy" id="330535"/>
    <lineage>
        <taxon>Eukaryota</taxon>
        <taxon>Fungi</taxon>
        <taxon>Dikarya</taxon>
        <taxon>Ascomycota</taxon>
        <taxon>Pezizomycotina</taxon>
        <taxon>Sordariomycetes</taxon>
        <taxon>Sordariomycetidae</taxon>
        <taxon>Sordariales</taxon>
        <taxon>Lasiosphaeriaceae</taxon>
        <taxon>Cercophora</taxon>
    </lineage>
</organism>
<evidence type="ECO:0000256" key="4">
    <source>
        <dbReference type="ARBA" id="ARBA00023136"/>
    </source>
</evidence>
<evidence type="ECO:0000256" key="2">
    <source>
        <dbReference type="ARBA" id="ARBA00022692"/>
    </source>
</evidence>
<sequence length="497" mass="54108">MNGHHSDEATALLGPSVIPPSTRNRQDPGYRIWLAIIRAASVVICLDIGRYLSLAPQTAMLESIVCRQYYAPNHSHALPEPGSERCKIEPIQSEVAFINGWMDVFDTLPALLVAIPYGALADRIGRKKVQILAITGICLSAIWERLIYWLSDTLPVRLVWLGGWWQLIGAGGSALSAMVFASVADICPSEQRTIAFSFIASTELVNQLLFLPAGAALMSVTLWVPLWAGVTFYILGLFCAVFLVQETLRGSVHSLSHSHMAESFTAKDNIRSQPRKFTVGAKQVLYWTHTNMRLILVLISCFCLTLATQCDNTLLLQYASKRLGWTIGKVGPTFTFLLSFRAAVSLFVMGVILPSASNVLLYCLHLGESVKDMRITQACGVFFALGAGIIFLAKAWLPLVAGQVIFAIGFVYKVSIRSLVIQMVKQRQLGTALAAIAISIQAGSIVGAPLLAATFQWGMRLGNLWLGMPFLVAAAFSVVALLAISIVGATTHQQRTI</sequence>
<evidence type="ECO:0000256" key="3">
    <source>
        <dbReference type="ARBA" id="ARBA00022989"/>
    </source>
</evidence>
<accession>A0AA39Z488</accession>
<dbReference type="Proteomes" id="UP001174997">
    <property type="component" value="Unassembled WGS sequence"/>
</dbReference>
<feature type="transmembrane region" description="Helical" evidence="6">
    <location>
        <begin position="294"/>
        <end position="318"/>
    </location>
</feature>
<dbReference type="SUPFAM" id="SSF103473">
    <property type="entry name" value="MFS general substrate transporter"/>
    <property type="match status" value="1"/>
</dbReference>
<comment type="subcellular location">
    <subcellularLocation>
        <location evidence="1">Membrane</location>
        <topology evidence="1">Multi-pass membrane protein</topology>
    </subcellularLocation>
</comment>
<evidence type="ECO:0000256" key="6">
    <source>
        <dbReference type="SAM" id="Phobius"/>
    </source>
</evidence>
<dbReference type="Pfam" id="PF07690">
    <property type="entry name" value="MFS_1"/>
    <property type="match status" value="1"/>
</dbReference>
<evidence type="ECO:0000256" key="1">
    <source>
        <dbReference type="ARBA" id="ARBA00004141"/>
    </source>
</evidence>
<feature type="transmembrane region" description="Helical" evidence="6">
    <location>
        <begin position="399"/>
        <end position="420"/>
    </location>
</feature>
<reference evidence="7" key="1">
    <citation type="submission" date="2023-06" db="EMBL/GenBank/DDBJ databases">
        <title>Genome-scale phylogeny and comparative genomics of the fungal order Sordariales.</title>
        <authorList>
            <consortium name="Lawrence Berkeley National Laboratory"/>
            <person name="Hensen N."/>
            <person name="Bonometti L."/>
            <person name="Westerberg I."/>
            <person name="Brannstrom I.O."/>
            <person name="Guillou S."/>
            <person name="Cros-Aarteil S."/>
            <person name="Calhoun S."/>
            <person name="Haridas S."/>
            <person name="Kuo A."/>
            <person name="Mondo S."/>
            <person name="Pangilinan J."/>
            <person name="Riley R."/>
            <person name="Labutti K."/>
            <person name="Andreopoulos B."/>
            <person name="Lipzen A."/>
            <person name="Chen C."/>
            <person name="Yanf M."/>
            <person name="Daum C."/>
            <person name="Ng V."/>
            <person name="Clum A."/>
            <person name="Steindorff A."/>
            <person name="Ohm R."/>
            <person name="Martin F."/>
            <person name="Silar P."/>
            <person name="Natvig D."/>
            <person name="Lalanne C."/>
            <person name="Gautier V."/>
            <person name="Ament-Velasquez S.L."/>
            <person name="Kruys A."/>
            <person name="Hutchinson M.I."/>
            <person name="Powell A.J."/>
            <person name="Barry K."/>
            <person name="Miller A.N."/>
            <person name="Grigoriev I.V."/>
            <person name="Debuchy R."/>
            <person name="Gladieux P."/>
            <person name="Thoren M.H."/>
            <person name="Johannesson H."/>
        </authorList>
    </citation>
    <scope>NUCLEOTIDE SEQUENCE</scope>
    <source>
        <strain evidence="7">CBS 307.81</strain>
    </source>
</reference>
<feature type="transmembrane region" description="Helical" evidence="6">
    <location>
        <begin position="195"/>
        <end position="218"/>
    </location>
</feature>
<evidence type="ECO:0000313" key="8">
    <source>
        <dbReference type="Proteomes" id="UP001174997"/>
    </source>
</evidence>
<dbReference type="InterPro" id="IPR036259">
    <property type="entry name" value="MFS_trans_sf"/>
</dbReference>
<keyword evidence="8" id="KW-1185">Reference proteome</keyword>
<feature type="transmembrane region" description="Helical" evidence="6">
    <location>
        <begin position="224"/>
        <end position="244"/>
    </location>
</feature>
<evidence type="ECO:0000256" key="5">
    <source>
        <dbReference type="SAM" id="MobiDB-lite"/>
    </source>
</evidence>